<keyword evidence="5" id="KW-0547">Nucleotide-binding</keyword>
<dbReference type="PRINTS" id="PR00344">
    <property type="entry name" value="BCTRLSENSOR"/>
</dbReference>
<reference evidence="10" key="1">
    <citation type="journal article" date="2023" name="Comput. Struct. Biotechnol. J.">
        <title>Discovery of a novel marine Bacteroidetes with a rich repertoire of carbohydrate-active enzymes.</title>
        <authorList>
            <person name="Chen B."/>
            <person name="Liu G."/>
            <person name="Chen Q."/>
            <person name="Wang H."/>
            <person name="Liu L."/>
            <person name="Tang K."/>
        </authorList>
    </citation>
    <scope>NUCLEOTIDE SEQUENCE</scope>
    <source>
        <strain evidence="10">TK19036</strain>
    </source>
</reference>
<dbReference type="InterPro" id="IPR003594">
    <property type="entry name" value="HATPase_dom"/>
</dbReference>
<dbReference type="InterPro" id="IPR004358">
    <property type="entry name" value="Sig_transdc_His_kin-like_C"/>
</dbReference>
<dbReference type="InterPro" id="IPR005467">
    <property type="entry name" value="His_kinase_dom"/>
</dbReference>
<sequence>MSIDQPEFSKSAVLIHRDCDSNNAAQEYNSQYLSSHLLSGAEIHWNVGDSKAIAQFQVDKEPRKITLPLQQVYGVFQHQEDQFRKLILLLEKDDAQLLEAVLYQKSSGGETLPLRVRARINRQAKNKGVISLTFAPEGELSKGVVYPICLDEIPLALLYVESQTGAIIEANATALELLAMPDDDLTNIRWQRSPEWLTFIQEVNDNGQLWNRVLEVSPGKAWALFSARRIAGQVIVFAQNISSFQEQIQTLQKVNVGLDNFVYHASHDLRAPLRSMQGLITLLRTETNEKERGKFVELIEGSIKRLDAFLVDLLSISRSNRPERRPMVKINFMLEVEKAIGSFFHLGDNKNLEVSTRISQPVTFVSDLTQVRVILNNIISNAFKYRRYEVKKSRIKIEINVSRKRANIRISDNGEGIASEHLAHIFEMFYRATDRSEGSGLGLYIVRETVEKLKGTIKLKSEPNQGTEFIIMLPNQYQASR</sequence>
<evidence type="ECO:0000256" key="7">
    <source>
        <dbReference type="ARBA" id="ARBA00022840"/>
    </source>
</evidence>
<evidence type="ECO:0000256" key="8">
    <source>
        <dbReference type="ARBA" id="ARBA00023012"/>
    </source>
</evidence>
<dbReference type="GO" id="GO:0000156">
    <property type="term" value="F:phosphorelay response regulator activity"/>
    <property type="evidence" value="ECO:0007669"/>
    <property type="project" value="TreeGrafter"/>
</dbReference>
<evidence type="ECO:0000256" key="6">
    <source>
        <dbReference type="ARBA" id="ARBA00022777"/>
    </source>
</evidence>
<evidence type="ECO:0000256" key="5">
    <source>
        <dbReference type="ARBA" id="ARBA00022741"/>
    </source>
</evidence>
<dbReference type="InterPro" id="IPR003661">
    <property type="entry name" value="HisK_dim/P_dom"/>
</dbReference>
<dbReference type="Pfam" id="PF00512">
    <property type="entry name" value="HisKA"/>
    <property type="match status" value="1"/>
</dbReference>
<dbReference type="InterPro" id="IPR050351">
    <property type="entry name" value="BphY/WalK/GraS-like"/>
</dbReference>
<keyword evidence="8" id="KW-0902">Two-component regulatory system</keyword>
<dbReference type="Pfam" id="PF02518">
    <property type="entry name" value="HATPase_c"/>
    <property type="match status" value="1"/>
</dbReference>
<keyword evidence="3" id="KW-0597">Phosphoprotein</keyword>
<evidence type="ECO:0000256" key="2">
    <source>
        <dbReference type="ARBA" id="ARBA00012438"/>
    </source>
</evidence>
<protein>
    <recommendedName>
        <fullName evidence="2">histidine kinase</fullName>
        <ecNumber evidence="2">2.7.13.3</ecNumber>
    </recommendedName>
</protein>
<gene>
    <name evidence="10" type="ORF">K4G66_31825</name>
</gene>
<name>A0AA49GML2_9BACT</name>
<evidence type="ECO:0000256" key="3">
    <source>
        <dbReference type="ARBA" id="ARBA00022553"/>
    </source>
</evidence>
<dbReference type="SUPFAM" id="SSF47384">
    <property type="entry name" value="Homodimeric domain of signal transducing histidine kinase"/>
    <property type="match status" value="1"/>
</dbReference>
<dbReference type="GO" id="GO:0030295">
    <property type="term" value="F:protein kinase activator activity"/>
    <property type="evidence" value="ECO:0007669"/>
    <property type="project" value="TreeGrafter"/>
</dbReference>
<organism evidence="10">
    <name type="scientific">Roseihalotalea indica</name>
    <dbReference type="NCBI Taxonomy" id="2867963"/>
    <lineage>
        <taxon>Bacteria</taxon>
        <taxon>Pseudomonadati</taxon>
        <taxon>Bacteroidota</taxon>
        <taxon>Cytophagia</taxon>
        <taxon>Cytophagales</taxon>
        <taxon>Catalimonadaceae</taxon>
        <taxon>Roseihalotalea</taxon>
    </lineage>
</organism>
<dbReference type="GO" id="GO:0000155">
    <property type="term" value="F:phosphorelay sensor kinase activity"/>
    <property type="evidence" value="ECO:0007669"/>
    <property type="project" value="InterPro"/>
</dbReference>
<evidence type="ECO:0000313" key="10">
    <source>
        <dbReference type="EMBL" id="WKN36958.1"/>
    </source>
</evidence>
<dbReference type="Gene3D" id="3.30.565.10">
    <property type="entry name" value="Histidine kinase-like ATPase, C-terminal domain"/>
    <property type="match status" value="1"/>
</dbReference>
<dbReference type="InterPro" id="IPR036890">
    <property type="entry name" value="HATPase_C_sf"/>
</dbReference>
<dbReference type="PANTHER" id="PTHR42878:SF7">
    <property type="entry name" value="SENSOR HISTIDINE KINASE GLRK"/>
    <property type="match status" value="1"/>
</dbReference>
<feature type="domain" description="Histidine kinase" evidence="9">
    <location>
        <begin position="264"/>
        <end position="477"/>
    </location>
</feature>
<dbReference type="AlphaFoldDB" id="A0AA49GML2"/>
<dbReference type="GO" id="GO:0005524">
    <property type="term" value="F:ATP binding"/>
    <property type="evidence" value="ECO:0007669"/>
    <property type="project" value="UniProtKB-KW"/>
</dbReference>
<keyword evidence="7" id="KW-0067">ATP-binding</keyword>
<dbReference type="GO" id="GO:0007234">
    <property type="term" value="P:osmosensory signaling via phosphorelay pathway"/>
    <property type="evidence" value="ECO:0007669"/>
    <property type="project" value="TreeGrafter"/>
</dbReference>
<comment type="catalytic activity">
    <reaction evidence="1">
        <text>ATP + protein L-histidine = ADP + protein N-phospho-L-histidine.</text>
        <dbReference type="EC" id="2.7.13.3"/>
    </reaction>
</comment>
<dbReference type="CDD" id="cd00082">
    <property type="entry name" value="HisKA"/>
    <property type="match status" value="1"/>
</dbReference>
<keyword evidence="6 10" id="KW-0418">Kinase</keyword>
<proteinExistence type="predicted"/>
<evidence type="ECO:0000256" key="1">
    <source>
        <dbReference type="ARBA" id="ARBA00000085"/>
    </source>
</evidence>
<evidence type="ECO:0000259" key="9">
    <source>
        <dbReference type="PROSITE" id="PS50109"/>
    </source>
</evidence>
<keyword evidence="4" id="KW-0808">Transferase</keyword>
<dbReference type="SMART" id="SM00388">
    <property type="entry name" value="HisKA"/>
    <property type="match status" value="1"/>
</dbReference>
<dbReference type="EMBL" id="CP120682">
    <property type="protein sequence ID" value="WKN36958.1"/>
    <property type="molecule type" value="Genomic_DNA"/>
</dbReference>
<reference evidence="10" key="2">
    <citation type="journal article" date="2024" name="Antonie Van Leeuwenhoek">
        <title>Roseihalotalea indica gen. nov., sp. nov., a halophilic Bacteroidetes from mesopelagic Southwest Indian Ocean with higher carbohydrate metabolic potential.</title>
        <authorList>
            <person name="Chen B."/>
            <person name="Zhang M."/>
            <person name="Lin D."/>
            <person name="Ye J."/>
            <person name="Tang K."/>
        </authorList>
    </citation>
    <scope>NUCLEOTIDE SEQUENCE</scope>
    <source>
        <strain evidence="10">TK19036</strain>
    </source>
</reference>
<dbReference type="PANTHER" id="PTHR42878">
    <property type="entry name" value="TWO-COMPONENT HISTIDINE KINASE"/>
    <property type="match status" value="1"/>
</dbReference>
<evidence type="ECO:0000256" key="4">
    <source>
        <dbReference type="ARBA" id="ARBA00022679"/>
    </source>
</evidence>
<dbReference type="SMART" id="SM00387">
    <property type="entry name" value="HATPase_c"/>
    <property type="match status" value="1"/>
</dbReference>
<dbReference type="CDD" id="cd00075">
    <property type="entry name" value="HATPase"/>
    <property type="match status" value="1"/>
</dbReference>
<accession>A0AA49GML2</accession>
<dbReference type="InterPro" id="IPR036097">
    <property type="entry name" value="HisK_dim/P_sf"/>
</dbReference>
<dbReference type="Gene3D" id="1.10.287.130">
    <property type="match status" value="1"/>
</dbReference>
<dbReference type="SUPFAM" id="SSF55874">
    <property type="entry name" value="ATPase domain of HSP90 chaperone/DNA topoisomerase II/histidine kinase"/>
    <property type="match status" value="1"/>
</dbReference>
<dbReference type="PROSITE" id="PS50109">
    <property type="entry name" value="HIS_KIN"/>
    <property type="match status" value="1"/>
</dbReference>
<dbReference type="EC" id="2.7.13.3" evidence="2"/>